<gene>
    <name evidence="2" type="ORF">F4694_005190</name>
</gene>
<evidence type="ECO:0000313" key="3">
    <source>
        <dbReference type="Proteomes" id="UP000548423"/>
    </source>
</evidence>
<name>A0A852TKV8_9BACI</name>
<evidence type="ECO:0000313" key="2">
    <source>
        <dbReference type="EMBL" id="NYE08346.1"/>
    </source>
</evidence>
<comment type="caution">
    <text evidence="2">The sequence shown here is derived from an EMBL/GenBank/DDBJ whole genome shotgun (WGS) entry which is preliminary data.</text>
</comment>
<dbReference type="InterPro" id="IPR029068">
    <property type="entry name" value="Glyas_Bleomycin-R_OHBP_Dase"/>
</dbReference>
<sequence length="142" mass="16190">MPVNVYLVFNGNTREAVEFYAKVFKTEAPQMMTFGDQPQHPDYPMPEEAKNLIMHTRLNIDGSTVMFSDNFPGSPFVEGNNVTLALVSKNLDDIQSWYDQLKEGGKVTMELQETFWAKLYGQVTDKFGIHWQISHDTGEYGS</sequence>
<dbReference type="EMBL" id="JACCBX010000013">
    <property type="protein sequence ID" value="NYE08346.1"/>
    <property type="molecule type" value="Genomic_DNA"/>
</dbReference>
<dbReference type="PANTHER" id="PTHR33990:SF1">
    <property type="entry name" value="PROTEIN YJDN"/>
    <property type="match status" value="1"/>
</dbReference>
<organism evidence="2 3">
    <name type="scientific">Neobacillus niacini</name>
    <dbReference type="NCBI Taxonomy" id="86668"/>
    <lineage>
        <taxon>Bacteria</taxon>
        <taxon>Bacillati</taxon>
        <taxon>Bacillota</taxon>
        <taxon>Bacilli</taxon>
        <taxon>Bacillales</taxon>
        <taxon>Bacillaceae</taxon>
        <taxon>Neobacillus</taxon>
    </lineage>
</organism>
<evidence type="ECO:0000259" key="1">
    <source>
        <dbReference type="Pfam" id="PF00903"/>
    </source>
</evidence>
<dbReference type="InterPro" id="IPR028973">
    <property type="entry name" value="PhnB-like"/>
</dbReference>
<feature type="domain" description="Glyoxalase/fosfomycin resistance/dioxygenase" evidence="1">
    <location>
        <begin position="5"/>
        <end position="133"/>
    </location>
</feature>
<dbReference type="Gene3D" id="3.10.180.10">
    <property type="entry name" value="2,3-Dihydroxybiphenyl 1,2-Dioxygenase, domain 1"/>
    <property type="match status" value="1"/>
</dbReference>
<reference evidence="3" key="1">
    <citation type="submission" date="2020-07" db="EMBL/GenBank/DDBJ databases">
        <authorList>
            <person name="Partida-Martinez L."/>
            <person name="Huntemann M."/>
            <person name="Clum A."/>
            <person name="Wang J."/>
            <person name="Palaniappan K."/>
            <person name="Ritter S."/>
            <person name="Chen I.-M."/>
            <person name="Stamatis D."/>
            <person name="Reddy T."/>
            <person name="O'Malley R."/>
            <person name="Daum C."/>
            <person name="Shapiro N."/>
            <person name="Ivanova N."/>
            <person name="Kyrpides N."/>
            <person name="Woyke T."/>
        </authorList>
    </citation>
    <scope>NUCLEOTIDE SEQUENCE [LARGE SCALE GENOMIC DNA]</scope>
    <source>
        <strain evidence="3">AT2.8</strain>
    </source>
</reference>
<dbReference type="Pfam" id="PF00903">
    <property type="entry name" value="Glyoxalase"/>
    <property type="match status" value="1"/>
</dbReference>
<reference evidence="3" key="2">
    <citation type="submission" date="2020-08" db="EMBL/GenBank/DDBJ databases">
        <title>The Agave Microbiome: Exploring the role of microbial communities in plant adaptations to desert environments.</title>
        <authorList>
            <person name="Partida-Martinez L.P."/>
        </authorList>
    </citation>
    <scope>NUCLEOTIDE SEQUENCE [LARGE SCALE GENOMIC DNA]</scope>
    <source>
        <strain evidence="3">AT2.8</strain>
    </source>
</reference>
<proteinExistence type="predicted"/>
<protein>
    <submittedName>
        <fullName evidence="2">PhnB protein</fullName>
    </submittedName>
</protein>
<dbReference type="AlphaFoldDB" id="A0A852TKV8"/>
<dbReference type="Proteomes" id="UP000548423">
    <property type="component" value="Unassembled WGS sequence"/>
</dbReference>
<dbReference type="SUPFAM" id="SSF54593">
    <property type="entry name" value="Glyoxalase/Bleomycin resistance protein/Dihydroxybiphenyl dioxygenase"/>
    <property type="match status" value="1"/>
</dbReference>
<dbReference type="CDD" id="cd06588">
    <property type="entry name" value="PhnB_like"/>
    <property type="match status" value="1"/>
</dbReference>
<dbReference type="PANTHER" id="PTHR33990">
    <property type="entry name" value="PROTEIN YJDN-RELATED"/>
    <property type="match status" value="1"/>
</dbReference>
<dbReference type="InterPro" id="IPR004360">
    <property type="entry name" value="Glyas_Fos-R_dOase_dom"/>
</dbReference>
<accession>A0A852TKV8</accession>